<dbReference type="EMBL" id="MF101426">
    <property type="protein sequence ID" value="ARW63189.1"/>
    <property type="molecule type" value="Genomic_DNA"/>
</dbReference>
<organism evidence="1">
    <name type="scientific">Vertebrata thuyoides</name>
    <dbReference type="NCBI Taxonomy" id="2006970"/>
    <lineage>
        <taxon>Eukaryota</taxon>
        <taxon>Rhodophyta</taxon>
        <taxon>Florideophyceae</taxon>
        <taxon>Rhodymeniophycidae</taxon>
        <taxon>Ceramiales</taxon>
        <taxon>Rhodomelaceae</taxon>
        <taxon>Polysiphonioideae</taxon>
        <taxon>Vertebrata</taxon>
    </lineage>
</organism>
<dbReference type="RefSeq" id="YP_009394627.1">
    <property type="nucleotide sequence ID" value="NC_035273.1"/>
</dbReference>
<protein>
    <submittedName>
        <fullName evidence="1">Uncharacterized protein</fullName>
    </submittedName>
</protein>
<evidence type="ECO:0000313" key="1">
    <source>
        <dbReference type="EMBL" id="ARW63189.1"/>
    </source>
</evidence>
<dbReference type="AlphaFoldDB" id="A0A1Z1MB47"/>
<dbReference type="GeneID" id="33356514"/>
<geneLocation type="chloroplast" evidence="1"/>
<proteinExistence type="predicted"/>
<accession>A0A1Z1MB47</accession>
<gene>
    <name evidence="1" type="primary">orf40</name>
</gene>
<reference evidence="1" key="1">
    <citation type="journal article" date="2017" name="J. Phycol.">
        <title>Analysis of chloroplast genomes and a supermatrix inform reclassification of the Rhodomelaceae (Rhodophyta).</title>
        <authorList>
            <person name="Diaz-Tapia P."/>
            <person name="Maggs C.A."/>
            <person name="West J.A."/>
            <person name="Verbruggen H."/>
        </authorList>
    </citation>
    <scope>NUCLEOTIDE SEQUENCE</scope>
    <source>
        <strain evidence="1">PD546</strain>
    </source>
</reference>
<keyword evidence="1" id="KW-0150">Chloroplast</keyword>
<sequence length="40" mass="4933">MIILFKTLLFINHKKQIRYIQKLLIKNCKKGYQNNIDIRK</sequence>
<keyword evidence="1" id="KW-0934">Plastid</keyword>
<name>A0A1Z1MB47_9FLOR</name>